<dbReference type="InterPro" id="IPR055508">
    <property type="entry name" value="DUF7081"/>
</dbReference>
<feature type="coiled-coil region" evidence="1">
    <location>
        <begin position="339"/>
        <end position="398"/>
    </location>
</feature>
<dbReference type="PANTHER" id="PTHR33345:SF4">
    <property type="entry name" value="MBD DOMAIN-CONTAINING PROTEIN"/>
    <property type="match status" value="1"/>
</dbReference>
<evidence type="ECO:0000256" key="2">
    <source>
        <dbReference type="SAM" id="MobiDB-lite"/>
    </source>
</evidence>
<evidence type="ECO:0000313" key="6">
    <source>
        <dbReference type="Proteomes" id="UP000289340"/>
    </source>
</evidence>
<organism evidence="4 6">
    <name type="scientific">Glycine soja</name>
    <name type="common">Wild soybean</name>
    <dbReference type="NCBI Taxonomy" id="3848"/>
    <lineage>
        <taxon>Eukaryota</taxon>
        <taxon>Viridiplantae</taxon>
        <taxon>Streptophyta</taxon>
        <taxon>Embryophyta</taxon>
        <taxon>Tracheophyta</taxon>
        <taxon>Spermatophyta</taxon>
        <taxon>Magnoliopsida</taxon>
        <taxon>eudicotyledons</taxon>
        <taxon>Gunneridae</taxon>
        <taxon>Pentapetalae</taxon>
        <taxon>rosids</taxon>
        <taxon>fabids</taxon>
        <taxon>Fabales</taxon>
        <taxon>Fabaceae</taxon>
        <taxon>Papilionoideae</taxon>
        <taxon>50 kb inversion clade</taxon>
        <taxon>NPAAA clade</taxon>
        <taxon>indigoferoid/millettioid clade</taxon>
        <taxon>Phaseoleae</taxon>
        <taxon>Glycine</taxon>
        <taxon>Glycine subgen. Soja</taxon>
    </lineage>
</organism>
<keyword evidence="1" id="KW-0175">Coiled coil</keyword>
<proteinExistence type="predicted"/>
<accession>A0A445M2M3</accession>
<dbReference type="AlphaFoldDB" id="A0A445M2M3"/>
<reference evidence="4 6" key="1">
    <citation type="submission" date="2018-09" db="EMBL/GenBank/DDBJ databases">
        <title>A high-quality reference genome of wild soybean provides a powerful tool to mine soybean genomes.</title>
        <authorList>
            <person name="Xie M."/>
            <person name="Chung C.Y.L."/>
            <person name="Li M.-W."/>
            <person name="Wong F.-L."/>
            <person name="Chan T.-F."/>
            <person name="Lam H.-M."/>
        </authorList>
    </citation>
    <scope>NUCLEOTIDE SEQUENCE [LARGE SCALE GENOMIC DNA]</scope>
    <source>
        <strain evidence="6">cv. W05</strain>
        <tissue evidence="4">Hypocotyl of etiolated seedlings</tissue>
    </source>
</reference>
<evidence type="ECO:0000313" key="4">
    <source>
        <dbReference type="EMBL" id="RZC29865.1"/>
    </source>
</evidence>
<feature type="region of interest" description="Disordered" evidence="2">
    <location>
        <begin position="205"/>
        <end position="229"/>
    </location>
</feature>
<dbReference type="EMBL" id="QZWG01000001">
    <property type="protein sequence ID" value="RZC29868.1"/>
    <property type="molecule type" value="Genomic_DNA"/>
</dbReference>
<gene>
    <name evidence="4" type="ORF">D0Y65_001465</name>
    <name evidence="5" type="ORF">D0Y65_001468</name>
</gene>
<dbReference type="Pfam" id="PF23299">
    <property type="entry name" value="DUF7081"/>
    <property type="match status" value="1"/>
</dbReference>
<dbReference type="EMBL" id="QZWG01000001">
    <property type="protein sequence ID" value="RZC29865.1"/>
    <property type="molecule type" value="Genomic_DNA"/>
</dbReference>
<evidence type="ECO:0000256" key="1">
    <source>
        <dbReference type="SAM" id="Coils"/>
    </source>
</evidence>
<evidence type="ECO:0000259" key="3">
    <source>
        <dbReference type="Pfam" id="PF23299"/>
    </source>
</evidence>
<protein>
    <recommendedName>
        <fullName evidence="3">DUF7081 domain-containing protein</fullName>
    </recommendedName>
</protein>
<dbReference type="Gramene" id="XM_028382399.1">
    <property type="protein sequence ID" value="XP_028238200.1"/>
    <property type="gene ID" value="LOC114417258"/>
</dbReference>
<name>A0A445M2M3_GLYSO</name>
<feature type="compositionally biased region" description="Polar residues" evidence="2">
    <location>
        <begin position="1"/>
        <end position="12"/>
    </location>
</feature>
<evidence type="ECO:0000313" key="5">
    <source>
        <dbReference type="EMBL" id="RZC29868.1"/>
    </source>
</evidence>
<sequence>MALSDTSTPTSCQEEKGSDCDSPIESNVCDDLSLTKERTFDLKPVSPNSSGQGLPYAPEGWPNPSDVWGWKVLKRTSNAGHFCDRHLYLPKSLQISSHKRQSFRTKRDVERYIESNFPNMGIEAFFGLFSWKIPATKKTPRKVKSLETEEAGNATEQIGTKLKRKIQICSQPTRKSSKLLHLRPHIVPDQDANIVIDLCDQDDEEARVDSTENSKGISDSEEGSAMQTAVEKDPKAINVLENLDTLENSPDHATLDNEIIQYCKKKLSFLLDVDFPSLLSCNDVVVEVATLASQIRKDPTLSVEQLAQVKLVEQLPLVSEAFLEAKGDIEEADKFLGVLEAKKRKVLSLKNDYKEKVAQRESEMDRNTLAIQEIDDQIRQLQSKRSELSAALESMQKGKVELTSGEAGVANSILSLVGEINHGLSEKSKWEMKKANSARRVAEIQKKFINIRGLKF</sequence>
<feature type="domain" description="DUF7081" evidence="3">
    <location>
        <begin position="44"/>
        <end position="135"/>
    </location>
</feature>
<comment type="caution">
    <text evidence="4">The sequence shown here is derived from an EMBL/GenBank/DDBJ whole genome shotgun (WGS) entry which is preliminary data.</text>
</comment>
<dbReference type="Proteomes" id="UP000289340">
    <property type="component" value="Chromosome 1"/>
</dbReference>
<keyword evidence="6" id="KW-1185">Reference proteome</keyword>
<dbReference type="Gramene" id="XM_028382363.1">
    <property type="protein sequence ID" value="XP_028238164.1"/>
    <property type="gene ID" value="LOC114417230"/>
</dbReference>
<feature type="region of interest" description="Disordered" evidence="2">
    <location>
        <begin position="1"/>
        <end position="26"/>
    </location>
</feature>
<dbReference type="PANTHER" id="PTHR33345">
    <property type="entry name" value="ADAPTER PROTEIN, PUTATIVE-RELATED"/>
    <property type="match status" value="1"/>
</dbReference>